<evidence type="ECO:0000256" key="2">
    <source>
        <dbReference type="ARBA" id="ARBA00022741"/>
    </source>
</evidence>
<protein>
    <submittedName>
        <fullName evidence="7">Guanine nucleotide-binding protein subunit alpha-12-like</fullName>
    </submittedName>
</protein>
<dbReference type="SUPFAM" id="SSF47895">
    <property type="entry name" value="Transducin (alpha subunit), insertion domain"/>
    <property type="match status" value="1"/>
</dbReference>
<dbReference type="InterPro" id="IPR001019">
    <property type="entry name" value="Gprotein_alpha_su"/>
</dbReference>
<gene>
    <name evidence="7" type="primary">LOC106804728</name>
</gene>
<dbReference type="GeneID" id="106804728"/>
<evidence type="ECO:0000256" key="3">
    <source>
        <dbReference type="ARBA" id="ARBA00022842"/>
    </source>
</evidence>
<dbReference type="Proteomes" id="UP000695022">
    <property type="component" value="Unplaced"/>
</dbReference>
<dbReference type="PRINTS" id="PR00318">
    <property type="entry name" value="GPROTEINA"/>
</dbReference>
<dbReference type="InterPro" id="IPR027417">
    <property type="entry name" value="P-loop_NTPase"/>
</dbReference>
<sequence length="366" mass="42491">MGGVEANMADMFSCCMSAQEMEERNRSKRIDKMLSKEKSLHRRQVKVLLLGSGESGKSTFLKQMRIIHGHDFDEEQIAEFRSIIYTNVIKGSMVLCDARQKLGIAWEHPDNENNSRFLFKYNSGMSLDATVFADFATVAKHLWQDKGIQEAFDRRNEYQLGDSISYFLDELERIGKSNYMPTKQDILHARKATKGVTEYVINIKGIPFRFVDVGGQRSQRQKWFQCFESVTSILFLVASSEFDQVLLEDRVTNRLIESRNIFETIVNNKCFTNVSVILFLNKQDLLESKVQKVAISDYYPEFEGDPHNLRDVQVFIRNMFDSARRERNKPLFHYFTTAVDTENIKFVFQAVKDTILQDNLKALMLQ</sequence>
<keyword evidence="3" id="KW-0460">Magnesium</keyword>
<proteinExistence type="predicted"/>
<keyword evidence="2" id="KW-0547">Nucleotide-binding</keyword>
<dbReference type="SMART" id="SM00275">
    <property type="entry name" value="G_alpha"/>
    <property type="match status" value="1"/>
</dbReference>
<evidence type="ECO:0000256" key="4">
    <source>
        <dbReference type="ARBA" id="ARBA00023134"/>
    </source>
</evidence>
<dbReference type="PRINTS" id="PR00440">
    <property type="entry name" value="GPROTEINA12"/>
</dbReference>
<keyword evidence="6" id="KW-1185">Reference proteome</keyword>
<name>A0ABM1DNK5_PRICU</name>
<dbReference type="Pfam" id="PF00503">
    <property type="entry name" value="G-alpha"/>
    <property type="match status" value="1"/>
</dbReference>
<dbReference type="InterPro" id="IPR000469">
    <property type="entry name" value="Gprotein_alpha_12/13"/>
</dbReference>
<dbReference type="SUPFAM" id="SSF52540">
    <property type="entry name" value="P-loop containing nucleoside triphosphate hydrolases"/>
    <property type="match status" value="1"/>
</dbReference>
<organism evidence="6 7">
    <name type="scientific">Priapulus caudatus</name>
    <name type="common">Priapulid worm</name>
    <dbReference type="NCBI Taxonomy" id="37621"/>
    <lineage>
        <taxon>Eukaryota</taxon>
        <taxon>Metazoa</taxon>
        <taxon>Ecdysozoa</taxon>
        <taxon>Scalidophora</taxon>
        <taxon>Priapulida</taxon>
        <taxon>Priapulimorpha</taxon>
        <taxon>Priapulimorphida</taxon>
        <taxon>Priapulidae</taxon>
        <taxon>Priapulus</taxon>
    </lineage>
</organism>
<dbReference type="RefSeq" id="XP_014661526.1">
    <property type="nucleotide sequence ID" value="XM_014806040.1"/>
</dbReference>
<dbReference type="Gene3D" id="1.10.400.10">
    <property type="entry name" value="GI Alpha 1, domain 2-like"/>
    <property type="match status" value="1"/>
</dbReference>
<dbReference type="Gene3D" id="3.40.50.300">
    <property type="entry name" value="P-loop containing nucleotide triphosphate hydrolases"/>
    <property type="match status" value="1"/>
</dbReference>
<dbReference type="PANTHER" id="PTHR10218">
    <property type="entry name" value="GTP-BINDING PROTEIN ALPHA SUBUNIT"/>
    <property type="match status" value="1"/>
</dbReference>
<evidence type="ECO:0000256" key="5">
    <source>
        <dbReference type="ARBA" id="ARBA00023224"/>
    </source>
</evidence>
<keyword evidence="5" id="KW-0807">Transducer</keyword>
<dbReference type="InterPro" id="IPR011025">
    <property type="entry name" value="GproteinA_insert"/>
</dbReference>
<keyword evidence="4" id="KW-0342">GTP-binding</keyword>
<dbReference type="CDD" id="cd00066">
    <property type="entry name" value="G-alpha"/>
    <property type="match status" value="1"/>
</dbReference>
<keyword evidence="1" id="KW-0479">Metal-binding</keyword>
<evidence type="ECO:0000256" key="1">
    <source>
        <dbReference type="ARBA" id="ARBA00022723"/>
    </source>
</evidence>
<reference evidence="7" key="1">
    <citation type="submission" date="2025-08" db="UniProtKB">
        <authorList>
            <consortium name="RefSeq"/>
        </authorList>
    </citation>
    <scope>IDENTIFICATION</scope>
</reference>
<dbReference type="PROSITE" id="PS51882">
    <property type="entry name" value="G_ALPHA"/>
    <property type="match status" value="1"/>
</dbReference>
<evidence type="ECO:0000313" key="7">
    <source>
        <dbReference type="RefSeq" id="XP_014661526.1"/>
    </source>
</evidence>
<evidence type="ECO:0000313" key="6">
    <source>
        <dbReference type="Proteomes" id="UP000695022"/>
    </source>
</evidence>
<accession>A0ABM1DNK5</accession>
<dbReference type="PANTHER" id="PTHR10218:SF360">
    <property type="entry name" value="GUANINE NUCLEOTIDE-BINDING PROTEIN SUBUNIT ALPHA HOMOLOG"/>
    <property type="match status" value="1"/>
</dbReference>